<dbReference type="PANTHER" id="PTHR13887">
    <property type="entry name" value="GLUTATHIONE S-TRANSFERASE KAPPA"/>
    <property type="match status" value="1"/>
</dbReference>
<organism evidence="3 5">
    <name type="scientific">Thalassovita autumnalis</name>
    <dbReference type="NCBI Taxonomy" id="2072972"/>
    <lineage>
        <taxon>Bacteria</taxon>
        <taxon>Pseudomonadati</taxon>
        <taxon>Pseudomonadota</taxon>
        <taxon>Alphaproteobacteria</taxon>
        <taxon>Rhodobacterales</taxon>
        <taxon>Roseobacteraceae</taxon>
        <taxon>Thalassovita</taxon>
    </lineage>
</organism>
<reference evidence="2 4" key="2">
    <citation type="submission" date="2015-09" db="EMBL/GenBank/DDBJ databases">
        <authorList>
            <person name="Rodrigo-Torres L."/>
            <person name="Arahal D.R."/>
        </authorList>
    </citation>
    <scope>NUCLEOTIDE SEQUENCE [LARGE SCALE GENOMIC DNA]</scope>
    <source>
        <strain evidence="2 4">CECT 5118</strain>
    </source>
</reference>
<dbReference type="CDD" id="cd03024">
    <property type="entry name" value="DsbA_FrnE"/>
    <property type="match status" value="1"/>
</dbReference>
<dbReference type="PANTHER" id="PTHR13887:SF41">
    <property type="entry name" value="THIOREDOXIN SUPERFAMILY PROTEIN"/>
    <property type="match status" value="1"/>
</dbReference>
<dbReference type="GO" id="GO:0016853">
    <property type="term" value="F:isomerase activity"/>
    <property type="evidence" value="ECO:0007669"/>
    <property type="project" value="UniProtKB-KW"/>
</dbReference>
<dbReference type="Pfam" id="PF01323">
    <property type="entry name" value="DSBA"/>
    <property type="match status" value="1"/>
</dbReference>
<keyword evidence="3" id="KW-0413">Isomerase</keyword>
<gene>
    <name evidence="2" type="ORF">TL5118_01531</name>
    <name evidence="3" type="ORF">TL5120_00513</name>
</gene>
<protein>
    <submittedName>
        <fullName evidence="3">Protein-disulfide isomerase</fullName>
    </submittedName>
</protein>
<dbReference type="SUPFAM" id="SSF52833">
    <property type="entry name" value="Thioredoxin-like"/>
    <property type="match status" value="1"/>
</dbReference>
<evidence type="ECO:0000259" key="1">
    <source>
        <dbReference type="Pfam" id="PF01323"/>
    </source>
</evidence>
<dbReference type="EMBL" id="CYSB01000025">
    <property type="protein sequence ID" value="CUH65919.1"/>
    <property type="molecule type" value="Genomic_DNA"/>
</dbReference>
<name>A0A0P1FZ69_9RHOB</name>
<evidence type="ECO:0000313" key="5">
    <source>
        <dbReference type="Proteomes" id="UP000051887"/>
    </source>
</evidence>
<dbReference type="Proteomes" id="UP000051887">
    <property type="component" value="Unassembled WGS sequence"/>
</dbReference>
<feature type="domain" description="DSBA-like thioredoxin" evidence="1">
    <location>
        <begin position="13"/>
        <end position="210"/>
    </location>
</feature>
<dbReference type="GO" id="GO:0016491">
    <property type="term" value="F:oxidoreductase activity"/>
    <property type="evidence" value="ECO:0007669"/>
    <property type="project" value="InterPro"/>
</dbReference>
<sequence>MDGLDTMEQAVKLDILSDPICPWCYIGKTYLDRALEQRPGHPFVIEWHPFQLNPDMPVAGMDRRTYLETKFGGKEAAVKAYMPVQQHADQAGLKVNLEGIKVTPNTLKAHRLIHWAGLEGKQTAVVSALFKAYFVDGRDIGDTDTLADIADSAGLDASVVRKLLEGEADAAEIQQRDQAARQMGVGSVPTFIVASQHAVPGAQSTEMWLKVIDEIIENHAQAAAVDKTDEEAEPPSA</sequence>
<dbReference type="AlphaFoldDB" id="A0A0P1FZ69"/>
<evidence type="ECO:0000313" key="3">
    <source>
        <dbReference type="EMBL" id="CUH70733.1"/>
    </source>
</evidence>
<dbReference type="InterPro" id="IPR001853">
    <property type="entry name" value="DSBA-like_thioredoxin_dom"/>
</dbReference>
<dbReference type="Proteomes" id="UP000051086">
    <property type="component" value="Unassembled WGS sequence"/>
</dbReference>
<evidence type="ECO:0000313" key="2">
    <source>
        <dbReference type="EMBL" id="CUH65919.1"/>
    </source>
</evidence>
<reference evidence="3 5" key="1">
    <citation type="submission" date="2015-09" db="EMBL/GenBank/DDBJ databases">
        <authorList>
            <consortium name="Swine Surveillance"/>
        </authorList>
    </citation>
    <scope>NUCLEOTIDE SEQUENCE [LARGE SCALE GENOMIC DNA]</scope>
    <source>
        <strain evidence="3 5">5120</strain>
    </source>
</reference>
<keyword evidence="4" id="KW-1185">Reference proteome</keyword>
<accession>A0A0P1FZ69</accession>
<dbReference type="EMBL" id="CYSC01000007">
    <property type="protein sequence ID" value="CUH70733.1"/>
    <property type="molecule type" value="Genomic_DNA"/>
</dbReference>
<proteinExistence type="predicted"/>
<dbReference type="InterPro" id="IPR036249">
    <property type="entry name" value="Thioredoxin-like_sf"/>
</dbReference>
<dbReference type="Gene3D" id="3.40.30.10">
    <property type="entry name" value="Glutaredoxin"/>
    <property type="match status" value="1"/>
</dbReference>
<evidence type="ECO:0000313" key="4">
    <source>
        <dbReference type="Proteomes" id="UP000051086"/>
    </source>
</evidence>